<evidence type="ECO:0000313" key="4">
    <source>
        <dbReference type="Proteomes" id="UP001296776"/>
    </source>
</evidence>
<sequence>MSPTNQVRASRWLDAVERLGNRLPDPATLFALGTLLLMLLSALVAALGWQVERVSAEGVQRVGAVSLLSSDGLWWLISHLVENFVTFPPLGLVLVGLLGIGVAERSGLLPVLLRRLLDAAPASLLTPATVLVGILSSLALDAGYVVLPPLAAGLFLAAGRSPLAGIAAVTAGVTCGFSANLFLTGLDPLLAGLSSAGAQLLDADYQVAITANWWFMIASTVVLTAVGTLVTHRLVEPRLSQAGAAGTQDETAAASAGSKGVDPAGPADRDRAGPAEGESARAAEERGLRWAAWALLLLIAALLAAVLIPGAPLAGDGEHFPRWMEAMVPLLLLVFLSTGLVYGVGAGTIRSDRDAIAMMSETMRAMGPYIVLAFFAAQFIACFAQSRLGEMLAITGGSWLASLGLPLAPLVLSFVVLVMLGNLVMGSASAKYAFFAPVFVPMLMQAGVSPELTQAAYRVGDSVTNGITPFNPYLVIILAFVRRYVPQAGLGTLLALMLPYTLVFAPVWTLMLGGWVLAGWPLGPGGALSYHPG</sequence>
<feature type="transmembrane region" description="Helical" evidence="2">
    <location>
        <begin position="398"/>
        <end position="420"/>
    </location>
</feature>
<feature type="region of interest" description="Disordered" evidence="1">
    <location>
        <begin position="241"/>
        <end position="280"/>
    </location>
</feature>
<comment type="caution">
    <text evidence="3">The sequence shown here is derived from an EMBL/GenBank/DDBJ whole genome shotgun (WGS) entry which is preliminary data.</text>
</comment>
<dbReference type="PANTHER" id="PTHR30282">
    <property type="entry name" value="P-AMINOBENZOYL GLUTAMATE TRANSPORTER"/>
    <property type="match status" value="1"/>
</dbReference>
<feature type="transmembrane region" description="Helical" evidence="2">
    <location>
        <begin position="290"/>
        <end position="314"/>
    </location>
</feature>
<organism evidence="3 4">
    <name type="scientific">Halochromatium glycolicum</name>
    <dbReference type="NCBI Taxonomy" id="85075"/>
    <lineage>
        <taxon>Bacteria</taxon>
        <taxon>Pseudomonadati</taxon>
        <taxon>Pseudomonadota</taxon>
        <taxon>Gammaproteobacteria</taxon>
        <taxon>Chromatiales</taxon>
        <taxon>Chromatiaceae</taxon>
        <taxon>Halochromatium</taxon>
    </lineage>
</organism>
<accession>A0AAJ0U457</accession>
<dbReference type="InterPro" id="IPR004697">
    <property type="entry name" value="AbgT"/>
</dbReference>
<feature type="transmembrane region" description="Helical" evidence="2">
    <location>
        <begin position="462"/>
        <end position="481"/>
    </location>
</feature>
<feature type="transmembrane region" description="Helical" evidence="2">
    <location>
        <begin position="142"/>
        <end position="159"/>
    </location>
</feature>
<dbReference type="RefSeq" id="WP_200346152.1">
    <property type="nucleotide sequence ID" value="NZ_NRSJ01000016.1"/>
</dbReference>
<proteinExistence type="predicted"/>
<dbReference type="Pfam" id="PF03806">
    <property type="entry name" value="ABG_transport"/>
    <property type="match status" value="1"/>
</dbReference>
<keyword evidence="2" id="KW-1133">Transmembrane helix</keyword>
<dbReference type="GO" id="GO:1902604">
    <property type="term" value="P:p-aminobenzoyl-glutamate transmembrane transport"/>
    <property type="evidence" value="ECO:0007669"/>
    <property type="project" value="InterPro"/>
</dbReference>
<feature type="transmembrane region" description="Helical" evidence="2">
    <location>
        <begin position="326"/>
        <end position="345"/>
    </location>
</feature>
<keyword evidence="2" id="KW-0812">Transmembrane</keyword>
<feature type="transmembrane region" description="Helical" evidence="2">
    <location>
        <begin position="166"/>
        <end position="191"/>
    </location>
</feature>
<keyword evidence="2" id="KW-0472">Membrane</keyword>
<reference evidence="3" key="2">
    <citation type="journal article" date="2020" name="Microorganisms">
        <title>Osmotic Adaptation and Compatible Solute Biosynthesis of Phototrophic Bacteria as Revealed from Genome Analyses.</title>
        <authorList>
            <person name="Imhoff J.F."/>
            <person name="Rahn T."/>
            <person name="Kunzel S."/>
            <person name="Keller A."/>
            <person name="Neulinger S.C."/>
        </authorList>
    </citation>
    <scope>NUCLEOTIDE SEQUENCE</scope>
    <source>
        <strain evidence="3">DSM 11080</strain>
    </source>
</reference>
<protein>
    <recommendedName>
        <fullName evidence="5">Aminobenzoyl-glutamate transport protein</fullName>
    </recommendedName>
</protein>
<evidence type="ECO:0008006" key="5">
    <source>
        <dbReference type="Google" id="ProtNLM"/>
    </source>
</evidence>
<feature type="transmembrane region" description="Helical" evidence="2">
    <location>
        <begin position="366"/>
        <end position="386"/>
    </location>
</feature>
<feature type="transmembrane region" description="Helical" evidence="2">
    <location>
        <begin position="432"/>
        <end position="450"/>
    </location>
</feature>
<feature type="transmembrane region" description="Helical" evidence="2">
    <location>
        <begin position="87"/>
        <end position="104"/>
    </location>
</feature>
<reference evidence="3" key="1">
    <citation type="submission" date="2017-08" db="EMBL/GenBank/DDBJ databases">
        <authorList>
            <person name="Imhoff J.F."/>
            <person name="Rahn T."/>
            <person name="Kuenzel S."/>
            <person name="Neulinger S.C."/>
        </authorList>
    </citation>
    <scope>NUCLEOTIDE SEQUENCE</scope>
    <source>
        <strain evidence="3">DSM 11080</strain>
    </source>
</reference>
<dbReference type="Proteomes" id="UP001296776">
    <property type="component" value="Unassembled WGS sequence"/>
</dbReference>
<dbReference type="AlphaFoldDB" id="A0AAJ0U457"/>
<feature type="transmembrane region" description="Helical" evidence="2">
    <location>
        <begin position="27"/>
        <end position="49"/>
    </location>
</feature>
<name>A0AAJ0U457_9GAMM</name>
<dbReference type="EMBL" id="NRSJ01000016">
    <property type="protein sequence ID" value="MBK1704940.1"/>
    <property type="molecule type" value="Genomic_DNA"/>
</dbReference>
<feature type="compositionally biased region" description="Basic and acidic residues" evidence="1">
    <location>
        <begin position="267"/>
        <end position="280"/>
    </location>
</feature>
<dbReference type="GO" id="GO:0015558">
    <property type="term" value="F:secondary active p-aminobenzoyl-glutamate transmembrane transporter activity"/>
    <property type="evidence" value="ECO:0007669"/>
    <property type="project" value="InterPro"/>
</dbReference>
<dbReference type="PANTHER" id="PTHR30282:SF0">
    <property type="entry name" value="P-AMINOBENZOYL-GLUTAMATE TRANSPORT PROTEIN"/>
    <property type="match status" value="1"/>
</dbReference>
<feature type="transmembrane region" description="Helical" evidence="2">
    <location>
        <begin position="493"/>
        <end position="518"/>
    </location>
</feature>
<evidence type="ECO:0000313" key="3">
    <source>
        <dbReference type="EMBL" id="MBK1704940.1"/>
    </source>
</evidence>
<evidence type="ECO:0000256" key="1">
    <source>
        <dbReference type="SAM" id="MobiDB-lite"/>
    </source>
</evidence>
<gene>
    <name evidence="3" type="ORF">CKO40_10420</name>
</gene>
<evidence type="ECO:0000256" key="2">
    <source>
        <dbReference type="SAM" id="Phobius"/>
    </source>
</evidence>
<keyword evidence="4" id="KW-1185">Reference proteome</keyword>
<feature type="transmembrane region" description="Helical" evidence="2">
    <location>
        <begin position="211"/>
        <end position="230"/>
    </location>
</feature>